<dbReference type="GO" id="GO:0005886">
    <property type="term" value="C:plasma membrane"/>
    <property type="evidence" value="ECO:0007669"/>
    <property type="project" value="TreeGrafter"/>
</dbReference>
<gene>
    <name evidence="8" type="ORF">Cgig2_005432</name>
</gene>
<dbReference type="GO" id="GO:0009705">
    <property type="term" value="C:plant-type vacuole membrane"/>
    <property type="evidence" value="ECO:0007669"/>
    <property type="project" value="TreeGrafter"/>
</dbReference>
<dbReference type="OrthoDB" id="10262656at2759"/>
<accession>A0A9Q1QGJ1</accession>
<dbReference type="SUPFAM" id="SSF103473">
    <property type="entry name" value="MFS general substrate transporter"/>
    <property type="match status" value="1"/>
</dbReference>
<proteinExistence type="predicted"/>
<evidence type="ECO:0000256" key="3">
    <source>
        <dbReference type="ARBA" id="ARBA00022692"/>
    </source>
</evidence>
<feature type="transmembrane region" description="Helical" evidence="7">
    <location>
        <begin position="68"/>
        <end position="90"/>
    </location>
</feature>
<dbReference type="Gene3D" id="1.20.1250.20">
    <property type="entry name" value="MFS general substrate transporter like domains"/>
    <property type="match status" value="1"/>
</dbReference>
<evidence type="ECO:0000256" key="2">
    <source>
        <dbReference type="ARBA" id="ARBA00022448"/>
    </source>
</evidence>
<keyword evidence="9" id="KW-1185">Reference proteome</keyword>
<keyword evidence="5 7" id="KW-0472">Membrane</keyword>
<dbReference type="InterPro" id="IPR036259">
    <property type="entry name" value="MFS_trans_sf"/>
</dbReference>
<evidence type="ECO:0000313" key="8">
    <source>
        <dbReference type="EMBL" id="KAJ8440701.1"/>
    </source>
</evidence>
<evidence type="ECO:0000256" key="5">
    <source>
        <dbReference type="ARBA" id="ARBA00023136"/>
    </source>
</evidence>
<reference evidence="8" key="1">
    <citation type="submission" date="2022-04" db="EMBL/GenBank/DDBJ databases">
        <title>Carnegiea gigantea Genome sequencing and assembly v2.</title>
        <authorList>
            <person name="Copetti D."/>
            <person name="Sanderson M.J."/>
            <person name="Burquez A."/>
            <person name="Wojciechowski M.F."/>
        </authorList>
    </citation>
    <scope>NUCLEOTIDE SEQUENCE</scope>
    <source>
        <strain evidence="8">SGP5-SGP5p</strain>
        <tissue evidence="8">Aerial part</tissue>
    </source>
</reference>
<feature type="transmembrane region" description="Helical" evidence="7">
    <location>
        <begin position="102"/>
        <end position="127"/>
    </location>
</feature>
<evidence type="ECO:0000313" key="9">
    <source>
        <dbReference type="Proteomes" id="UP001153076"/>
    </source>
</evidence>
<organism evidence="8 9">
    <name type="scientific">Carnegiea gigantea</name>
    <dbReference type="NCBI Taxonomy" id="171969"/>
    <lineage>
        <taxon>Eukaryota</taxon>
        <taxon>Viridiplantae</taxon>
        <taxon>Streptophyta</taxon>
        <taxon>Embryophyta</taxon>
        <taxon>Tracheophyta</taxon>
        <taxon>Spermatophyta</taxon>
        <taxon>Magnoliopsida</taxon>
        <taxon>eudicotyledons</taxon>
        <taxon>Gunneridae</taxon>
        <taxon>Pentapetalae</taxon>
        <taxon>Caryophyllales</taxon>
        <taxon>Cactineae</taxon>
        <taxon>Cactaceae</taxon>
        <taxon>Cactoideae</taxon>
        <taxon>Echinocereeae</taxon>
        <taxon>Carnegiea</taxon>
    </lineage>
</organism>
<dbReference type="PANTHER" id="PTHR23504:SF114">
    <property type="entry name" value="PROTEIN ZINC INDUCED FACILITATOR-LIKE 1"/>
    <property type="match status" value="1"/>
</dbReference>
<evidence type="ECO:0000256" key="6">
    <source>
        <dbReference type="SAM" id="MobiDB-lite"/>
    </source>
</evidence>
<sequence>MAEESKVGLLEKVGYSDNYQENCGGCEIQRRKATQPGPPWKLLSAVWVIVLVNGTIRDFHVAKQEEDIGYYGGLVGSAFMLGRALTSVAWGVIADKYGRKPVIMLGTVAAVIFNTLFGFSVNISMAVTSRFLLGALNGMFGPIRMTTAWGIGLVIGPALGGLLAQESLHVHKLPSSPEHDMEDPTSTSDDATGDYGGKVEERPTNSKKSLYKNWALMSSIIVYCVFSLHDMAYTEAQEQRGAANGISLTTMSICKTIGPAFGGSLLSWAEKRKTAAFLPGIPSIRPASNVLLV</sequence>
<dbReference type="Proteomes" id="UP001153076">
    <property type="component" value="Unassembled WGS sequence"/>
</dbReference>
<dbReference type="AlphaFoldDB" id="A0A9Q1QGJ1"/>
<dbReference type="InterPro" id="IPR011701">
    <property type="entry name" value="MFS"/>
</dbReference>
<name>A0A9Q1QGJ1_9CARY</name>
<dbReference type="PANTHER" id="PTHR23504">
    <property type="entry name" value="MAJOR FACILITATOR SUPERFAMILY DOMAIN-CONTAINING PROTEIN 10"/>
    <property type="match status" value="1"/>
</dbReference>
<evidence type="ECO:0000256" key="1">
    <source>
        <dbReference type="ARBA" id="ARBA00004141"/>
    </source>
</evidence>
<dbReference type="Pfam" id="PF07690">
    <property type="entry name" value="MFS_1"/>
    <property type="match status" value="1"/>
</dbReference>
<evidence type="ECO:0000256" key="7">
    <source>
        <dbReference type="SAM" id="Phobius"/>
    </source>
</evidence>
<feature type="region of interest" description="Disordered" evidence="6">
    <location>
        <begin position="174"/>
        <end position="203"/>
    </location>
</feature>
<comment type="caution">
    <text evidence="8">The sequence shown here is derived from an EMBL/GenBank/DDBJ whole genome shotgun (WGS) entry which is preliminary data.</text>
</comment>
<keyword evidence="4 7" id="KW-1133">Transmembrane helix</keyword>
<evidence type="ECO:0008006" key="10">
    <source>
        <dbReference type="Google" id="ProtNLM"/>
    </source>
</evidence>
<comment type="subcellular location">
    <subcellularLocation>
        <location evidence="1">Membrane</location>
        <topology evidence="1">Multi-pass membrane protein</topology>
    </subcellularLocation>
</comment>
<dbReference type="EMBL" id="JAKOGI010000185">
    <property type="protein sequence ID" value="KAJ8440701.1"/>
    <property type="molecule type" value="Genomic_DNA"/>
</dbReference>
<dbReference type="GO" id="GO:0022821">
    <property type="term" value="F:solute:potassium antiporter activity"/>
    <property type="evidence" value="ECO:0007669"/>
    <property type="project" value="TreeGrafter"/>
</dbReference>
<keyword evidence="2" id="KW-0813">Transport</keyword>
<evidence type="ECO:0000256" key="4">
    <source>
        <dbReference type="ARBA" id="ARBA00022989"/>
    </source>
</evidence>
<keyword evidence="3 7" id="KW-0812">Transmembrane</keyword>
<protein>
    <recommendedName>
        <fullName evidence="10">Major facilitator superfamily (MFS) profile domain-containing protein</fullName>
    </recommendedName>
</protein>
<dbReference type="GO" id="GO:0090333">
    <property type="term" value="P:regulation of stomatal closure"/>
    <property type="evidence" value="ECO:0007669"/>
    <property type="project" value="TreeGrafter"/>
</dbReference>